<feature type="transmembrane region" description="Helical" evidence="21">
    <location>
        <begin position="526"/>
        <end position="549"/>
    </location>
</feature>
<dbReference type="InterPro" id="IPR036426">
    <property type="entry name" value="Bulb-type_lectin_dom_sf"/>
</dbReference>
<evidence type="ECO:0000256" key="9">
    <source>
        <dbReference type="ARBA" id="ARBA00022741"/>
    </source>
</evidence>
<dbReference type="CDD" id="cd14066">
    <property type="entry name" value="STKc_IRAK"/>
    <property type="match status" value="1"/>
</dbReference>
<dbReference type="SUPFAM" id="SSF51110">
    <property type="entry name" value="alpha-D-mannose-specific plant lectins"/>
    <property type="match status" value="1"/>
</dbReference>
<feature type="domain" description="Bulb-type lectin" evidence="23">
    <location>
        <begin position="116"/>
        <end position="240"/>
    </location>
</feature>
<keyword evidence="7" id="KW-0732">Signal</keyword>
<sequence>MLDMRITLECIPSTLLRGHPGQFSCFAFILTQSRQSIICIFFPPLFHFSIISLLRVSLQAMVLLCSLPSFFLSFSFVLLSLFSNFIAQARDYDHPTATLSTQWTINATANNDTQYSNGSVVQKILFRGTGVTAYSCGFYCKGNCTSYLFAVLIFPGVDVYNRGLDESPRVVWSANRNNPIKIGATLELTPEGDLVLKDADGTVAWSTNTSAKSVVGLNLTDLGNLVLFDKDNTIVWQSFDHPTDSLVLGQKLRHGQRLTQSSSETDWTVDSMITLSVNGDVLSAQVETNPPQIYFKYKLYTVDASIKISYVELVNGSLSWFSNSTLNGSLFEFPSASSTQHMKLGSDGHLKVYDESYSGWVEVADLFDWHVDYCAYPTVCGRYGICSNKRCSCPASSGGTSYFQQVDDRQPQLGCFENGPLSCGPSQQQSLLEHENIAYFSFTPNLEHIDASSCKEACAKNCSCKAAIFRYESNRTNGSCYLPNQVFSLMNVDKATSAYNSTAFLKVQNLTNKAPYTPANNHMIPVILGSSLGALFAMMVLIVAIVLFVQKRDDNQTEEDYLDQVPEVLNRFAYNDLKTITNEFDKKLGEGGFGSVFEGTLSDGTKVAVKRLDGFGQVKKSFLAEVETIGSIHHVNLVRLVGFCAHKSHKLLIYEYMSNGSLDRWIFHKSNECVLDWQQRKKIILDIAKGLNYLHEECRQKIVHLDIKPQNILLDGNFNAKVADFGLSKLIDRDQSQVITTMRGTPGYLAPEWLSAAITEKVDVYSFGVVILEILCGRKIFDRSLDEEDMYLLSLFKRKVEEERLLDIVDKSSDDMQLNGLHAVSMMRIAAWCLQGDYMKRPSMSMVIKAFEGIVEVQEDLDYDFSALLSTSGAARFNPMDVEFNAATTLFPSVLSGPR</sequence>
<dbReference type="InterPro" id="IPR008271">
    <property type="entry name" value="Ser/Thr_kinase_AS"/>
</dbReference>
<dbReference type="PROSITE" id="PS50011">
    <property type="entry name" value="PROTEIN_KINASE_DOM"/>
    <property type="match status" value="1"/>
</dbReference>
<feature type="domain" description="Apple" evidence="24">
    <location>
        <begin position="423"/>
        <end position="503"/>
    </location>
</feature>
<dbReference type="InterPro" id="IPR001480">
    <property type="entry name" value="Bulb-type_lectin_dom"/>
</dbReference>
<dbReference type="PANTHER" id="PTHR47976:SF30">
    <property type="entry name" value="RECEPTOR-LIKE SERINE_THREONINE-PROTEIN KINASE"/>
    <property type="match status" value="1"/>
</dbReference>
<feature type="domain" description="Protein kinase" evidence="22">
    <location>
        <begin position="582"/>
        <end position="855"/>
    </location>
</feature>
<dbReference type="FunFam" id="2.90.10.10:FF:000039">
    <property type="entry name" value="G-type lectin S-receptor-like serine/threonine-protein kinase SD2-5"/>
    <property type="match status" value="1"/>
</dbReference>
<dbReference type="InterPro" id="IPR011009">
    <property type="entry name" value="Kinase-like_dom_sf"/>
</dbReference>
<dbReference type="InterPro" id="IPR000719">
    <property type="entry name" value="Prot_kinase_dom"/>
</dbReference>
<dbReference type="PROSITE" id="PS50927">
    <property type="entry name" value="BULB_LECTIN"/>
    <property type="match status" value="1"/>
</dbReference>
<dbReference type="InterPro" id="IPR017441">
    <property type="entry name" value="Protein_kinase_ATP_BS"/>
</dbReference>
<comment type="subcellular location">
    <subcellularLocation>
        <location evidence="1">Membrane</location>
        <topology evidence="1">Single-pass type I membrane protein</topology>
    </subcellularLocation>
</comment>
<keyword evidence="12 21" id="KW-1133">Transmembrane helix</keyword>
<gene>
    <name evidence="25" type="ORF">ACJRO7_008797</name>
</gene>
<dbReference type="PROSITE" id="PS50948">
    <property type="entry name" value="PAN"/>
    <property type="match status" value="1"/>
</dbReference>
<evidence type="ECO:0000256" key="13">
    <source>
        <dbReference type="ARBA" id="ARBA00023136"/>
    </source>
</evidence>
<evidence type="ECO:0000256" key="2">
    <source>
        <dbReference type="ARBA" id="ARBA00022527"/>
    </source>
</evidence>
<keyword evidence="4" id="KW-0597">Phosphoprotein</keyword>
<dbReference type="EC" id="2.7.11.1" evidence="19"/>
<keyword evidence="13 21" id="KW-0472">Membrane</keyword>
<dbReference type="PROSITE" id="PS00107">
    <property type="entry name" value="PROTEIN_KINASE_ATP"/>
    <property type="match status" value="1"/>
</dbReference>
<evidence type="ECO:0000259" key="22">
    <source>
        <dbReference type="PROSITE" id="PS50011"/>
    </source>
</evidence>
<dbReference type="SUPFAM" id="SSF56112">
    <property type="entry name" value="Protein kinase-like (PK-like)"/>
    <property type="match status" value="1"/>
</dbReference>
<evidence type="ECO:0000256" key="1">
    <source>
        <dbReference type="ARBA" id="ARBA00004479"/>
    </source>
</evidence>
<dbReference type="GO" id="GO:0030246">
    <property type="term" value="F:carbohydrate binding"/>
    <property type="evidence" value="ECO:0007669"/>
    <property type="project" value="UniProtKB-KW"/>
</dbReference>
<evidence type="ECO:0000259" key="24">
    <source>
        <dbReference type="PROSITE" id="PS50948"/>
    </source>
</evidence>
<keyword evidence="26" id="KW-1185">Reference proteome</keyword>
<dbReference type="PANTHER" id="PTHR47976">
    <property type="entry name" value="G-TYPE LECTIN S-RECEPTOR-LIKE SERINE/THREONINE-PROTEIN KINASE SD2-5"/>
    <property type="match status" value="1"/>
</dbReference>
<keyword evidence="16" id="KW-0325">Glycoprotein</keyword>
<keyword evidence="11 19" id="KW-0067">ATP-binding</keyword>
<evidence type="ECO:0000256" key="11">
    <source>
        <dbReference type="ARBA" id="ARBA00022840"/>
    </source>
</evidence>
<dbReference type="Gene3D" id="1.10.510.10">
    <property type="entry name" value="Transferase(Phosphotransferase) domain 1"/>
    <property type="match status" value="1"/>
</dbReference>
<dbReference type="Gene3D" id="2.90.10.30">
    <property type="match status" value="1"/>
</dbReference>
<evidence type="ECO:0000256" key="15">
    <source>
        <dbReference type="ARBA" id="ARBA00023170"/>
    </source>
</evidence>
<evidence type="ECO:0000256" key="19">
    <source>
        <dbReference type="PIRNR" id="PIRNR000641"/>
    </source>
</evidence>
<comment type="catalytic activity">
    <reaction evidence="18 19">
        <text>L-seryl-[protein] + ATP = O-phospho-L-seryl-[protein] + ADP + H(+)</text>
        <dbReference type="Rhea" id="RHEA:17989"/>
        <dbReference type="Rhea" id="RHEA-COMP:9863"/>
        <dbReference type="Rhea" id="RHEA-COMP:11604"/>
        <dbReference type="ChEBI" id="CHEBI:15378"/>
        <dbReference type="ChEBI" id="CHEBI:29999"/>
        <dbReference type="ChEBI" id="CHEBI:30616"/>
        <dbReference type="ChEBI" id="CHEBI:83421"/>
        <dbReference type="ChEBI" id="CHEBI:456216"/>
        <dbReference type="EC" id="2.7.11.1"/>
    </reaction>
</comment>
<protein>
    <recommendedName>
        <fullName evidence="19">Receptor-like serine/threonine-protein kinase</fullName>
        <ecNumber evidence="19">2.7.11.1</ecNumber>
    </recommendedName>
</protein>
<evidence type="ECO:0000256" key="3">
    <source>
        <dbReference type="ARBA" id="ARBA00022536"/>
    </source>
</evidence>
<proteinExistence type="inferred from homology"/>
<keyword evidence="10 19" id="KW-0418">Kinase</keyword>
<evidence type="ECO:0000256" key="14">
    <source>
        <dbReference type="ARBA" id="ARBA00023157"/>
    </source>
</evidence>
<dbReference type="EMBL" id="JBJKBG010000011">
    <property type="protein sequence ID" value="KAL3717277.1"/>
    <property type="molecule type" value="Genomic_DNA"/>
</dbReference>
<evidence type="ECO:0000256" key="6">
    <source>
        <dbReference type="ARBA" id="ARBA00022692"/>
    </source>
</evidence>
<evidence type="ECO:0000256" key="18">
    <source>
        <dbReference type="ARBA" id="ARBA00048679"/>
    </source>
</evidence>
<dbReference type="GO" id="GO:0005524">
    <property type="term" value="F:ATP binding"/>
    <property type="evidence" value="ECO:0007669"/>
    <property type="project" value="UniProtKB-UniRule"/>
</dbReference>
<dbReference type="InterPro" id="IPR003609">
    <property type="entry name" value="Pan_app"/>
</dbReference>
<evidence type="ECO:0000256" key="10">
    <source>
        <dbReference type="ARBA" id="ARBA00022777"/>
    </source>
</evidence>
<evidence type="ECO:0000256" key="4">
    <source>
        <dbReference type="ARBA" id="ARBA00022553"/>
    </source>
</evidence>
<comment type="caution">
    <text evidence="25">The sequence shown here is derived from an EMBL/GenBank/DDBJ whole genome shotgun (WGS) entry which is preliminary data.</text>
</comment>
<keyword evidence="5 19" id="KW-0808">Transferase</keyword>
<dbReference type="GO" id="GO:0016020">
    <property type="term" value="C:membrane"/>
    <property type="evidence" value="ECO:0007669"/>
    <property type="project" value="UniProtKB-SubCell"/>
</dbReference>
<keyword evidence="9 19" id="KW-0547">Nucleotide-binding</keyword>
<evidence type="ECO:0000256" key="12">
    <source>
        <dbReference type="ARBA" id="ARBA00022989"/>
    </source>
</evidence>
<keyword evidence="14" id="KW-1015">Disulfide bond</keyword>
<evidence type="ECO:0000259" key="23">
    <source>
        <dbReference type="PROSITE" id="PS50927"/>
    </source>
</evidence>
<keyword evidence="8" id="KW-0430">Lectin</keyword>
<evidence type="ECO:0000313" key="26">
    <source>
        <dbReference type="Proteomes" id="UP001634007"/>
    </source>
</evidence>
<evidence type="ECO:0000256" key="8">
    <source>
        <dbReference type="ARBA" id="ARBA00022734"/>
    </source>
</evidence>
<dbReference type="PROSITE" id="PS00108">
    <property type="entry name" value="PROTEIN_KINASE_ST"/>
    <property type="match status" value="1"/>
</dbReference>
<dbReference type="Gene3D" id="3.30.200.20">
    <property type="entry name" value="Phosphorylase Kinase, domain 1"/>
    <property type="match status" value="1"/>
</dbReference>
<evidence type="ECO:0000256" key="5">
    <source>
        <dbReference type="ARBA" id="ARBA00022679"/>
    </source>
</evidence>
<dbReference type="InterPro" id="IPR051343">
    <property type="entry name" value="G-type_lectin_kinases/EP1-like"/>
</dbReference>
<dbReference type="PIRSF" id="PIRSF000641">
    <property type="entry name" value="SRK"/>
    <property type="match status" value="1"/>
</dbReference>
<comment type="catalytic activity">
    <reaction evidence="17 19">
        <text>L-threonyl-[protein] + ATP = O-phospho-L-threonyl-[protein] + ADP + H(+)</text>
        <dbReference type="Rhea" id="RHEA:46608"/>
        <dbReference type="Rhea" id="RHEA-COMP:11060"/>
        <dbReference type="Rhea" id="RHEA-COMP:11605"/>
        <dbReference type="ChEBI" id="CHEBI:15378"/>
        <dbReference type="ChEBI" id="CHEBI:30013"/>
        <dbReference type="ChEBI" id="CHEBI:30616"/>
        <dbReference type="ChEBI" id="CHEBI:61977"/>
        <dbReference type="ChEBI" id="CHEBI:456216"/>
        <dbReference type="EC" id="2.7.11.1"/>
    </reaction>
</comment>
<organism evidence="25 26">
    <name type="scientific">Eucalyptus globulus</name>
    <name type="common">Tasmanian blue gum</name>
    <dbReference type="NCBI Taxonomy" id="34317"/>
    <lineage>
        <taxon>Eukaryota</taxon>
        <taxon>Viridiplantae</taxon>
        <taxon>Streptophyta</taxon>
        <taxon>Embryophyta</taxon>
        <taxon>Tracheophyta</taxon>
        <taxon>Spermatophyta</taxon>
        <taxon>Magnoliopsida</taxon>
        <taxon>eudicotyledons</taxon>
        <taxon>Gunneridae</taxon>
        <taxon>Pentapetalae</taxon>
        <taxon>rosids</taxon>
        <taxon>malvids</taxon>
        <taxon>Myrtales</taxon>
        <taxon>Myrtaceae</taxon>
        <taxon>Myrtoideae</taxon>
        <taxon>Eucalypteae</taxon>
        <taxon>Eucalyptus</taxon>
    </lineage>
</organism>
<accession>A0ABD3ISZ1</accession>
<dbReference type="SMART" id="SM00108">
    <property type="entry name" value="B_lectin"/>
    <property type="match status" value="1"/>
</dbReference>
<comment type="similarity">
    <text evidence="19">Belongs to the protein kinase superfamily. Ser/Thr protein kinase family.</text>
</comment>
<keyword evidence="15" id="KW-0675">Receptor</keyword>
<dbReference type="CDD" id="cd00028">
    <property type="entry name" value="B_lectin"/>
    <property type="match status" value="1"/>
</dbReference>
<reference evidence="25 26" key="1">
    <citation type="submission" date="2024-11" db="EMBL/GenBank/DDBJ databases">
        <title>Chromosome-level genome assembly of Eucalyptus globulus Labill. provides insights into its genome evolution.</title>
        <authorList>
            <person name="Li X."/>
        </authorList>
    </citation>
    <scope>NUCLEOTIDE SEQUENCE [LARGE SCALE GENOMIC DNA]</scope>
    <source>
        <strain evidence="25">CL2024</strain>
        <tissue evidence="25">Fresh tender leaves</tissue>
    </source>
</reference>
<dbReference type="FunFam" id="2.90.10.30:FF:000003">
    <property type="entry name" value="Os04g0303100 protein"/>
    <property type="match status" value="1"/>
</dbReference>
<feature type="binding site" evidence="20">
    <location>
        <position position="610"/>
    </location>
    <ligand>
        <name>ATP</name>
        <dbReference type="ChEBI" id="CHEBI:30616"/>
    </ligand>
</feature>
<dbReference type="AlphaFoldDB" id="A0ABD3ISZ1"/>
<evidence type="ECO:0000256" key="17">
    <source>
        <dbReference type="ARBA" id="ARBA00047899"/>
    </source>
</evidence>
<name>A0ABD3ISZ1_EUCGL</name>
<evidence type="ECO:0000256" key="16">
    <source>
        <dbReference type="ARBA" id="ARBA00023180"/>
    </source>
</evidence>
<evidence type="ECO:0000256" key="21">
    <source>
        <dbReference type="SAM" id="Phobius"/>
    </source>
</evidence>
<dbReference type="InterPro" id="IPR024171">
    <property type="entry name" value="SRK-like_kinase"/>
</dbReference>
<evidence type="ECO:0000313" key="25">
    <source>
        <dbReference type="EMBL" id="KAL3717277.1"/>
    </source>
</evidence>
<dbReference type="SMART" id="SM00220">
    <property type="entry name" value="S_TKc"/>
    <property type="match status" value="1"/>
</dbReference>
<dbReference type="FunFam" id="1.10.510.10:FF:000248">
    <property type="entry name" value="S-receptor-like kinase 5"/>
    <property type="match status" value="1"/>
</dbReference>
<dbReference type="GO" id="GO:0004674">
    <property type="term" value="F:protein serine/threonine kinase activity"/>
    <property type="evidence" value="ECO:0007669"/>
    <property type="project" value="UniProtKB-KW"/>
</dbReference>
<evidence type="ECO:0000256" key="20">
    <source>
        <dbReference type="PROSITE-ProRule" id="PRU10141"/>
    </source>
</evidence>
<keyword evidence="2 19" id="KW-0723">Serine/threonine-protein kinase</keyword>
<dbReference type="Proteomes" id="UP001634007">
    <property type="component" value="Unassembled WGS sequence"/>
</dbReference>
<dbReference type="Pfam" id="PF01453">
    <property type="entry name" value="B_lectin"/>
    <property type="match status" value="1"/>
</dbReference>
<keyword evidence="3" id="KW-0245">EGF-like domain</keyword>
<feature type="transmembrane region" description="Helical" evidence="21">
    <location>
        <begin position="60"/>
        <end position="82"/>
    </location>
</feature>
<feature type="transmembrane region" description="Helical" evidence="21">
    <location>
        <begin position="36"/>
        <end position="54"/>
    </location>
</feature>
<keyword evidence="6 21" id="KW-0812">Transmembrane</keyword>
<evidence type="ECO:0000256" key="7">
    <source>
        <dbReference type="ARBA" id="ARBA00022729"/>
    </source>
</evidence>
<dbReference type="Pfam" id="PF00069">
    <property type="entry name" value="Pkinase"/>
    <property type="match status" value="1"/>
</dbReference>
<dbReference type="FunFam" id="3.30.200.20:FF:000178">
    <property type="entry name" value="serine/threonine-protein kinase PBS1-like"/>
    <property type="match status" value="1"/>
</dbReference>